<protein>
    <submittedName>
        <fullName evidence="4">Aminoglycoside N(3)-acetyltransferase</fullName>
    </submittedName>
</protein>
<dbReference type="PANTHER" id="PTHR11104:SF0">
    <property type="entry name" value="SPBETA PROPHAGE-DERIVED AMINOGLYCOSIDE N(3')-ACETYLTRANSFERASE-LIKE PROTEIN YOKD"/>
    <property type="match status" value="1"/>
</dbReference>
<evidence type="ECO:0000313" key="4">
    <source>
        <dbReference type="EMBL" id="MFC6835703.1"/>
    </source>
</evidence>
<proteinExistence type="inferred from homology"/>
<organism evidence="4 5">
    <name type="scientific">Halomarina ordinaria</name>
    <dbReference type="NCBI Taxonomy" id="3033939"/>
    <lineage>
        <taxon>Archaea</taxon>
        <taxon>Methanobacteriati</taxon>
        <taxon>Methanobacteriota</taxon>
        <taxon>Stenosarchaea group</taxon>
        <taxon>Halobacteria</taxon>
        <taxon>Halobacteriales</taxon>
        <taxon>Natronomonadaceae</taxon>
        <taxon>Halomarina</taxon>
    </lineage>
</organism>
<dbReference type="GO" id="GO:0016746">
    <property type="term" value="F:acyltransferase activity"/>
    <property type="evidence" value="ECO:0007669"/>
    <property type="project" value="UniProtKB-KW"/>
</dbReference>
<dbReference type="Pfam" id="PF02522">
    <property type="entry name" value="Antibiotic_NAT"/>
    <property type="match status" value="1"/>
</dbReference>
<evidence type="ECO:0000256" key="2">
    <source>
        <dbReference type="ARBA" id="ARBA00022679"/>
    </source>
</evidence>
<evidence type="ECO:0000256" key="1">
    <source>
        <dbReference type="ARBA" id="ARBA00006383"/>
    </source>
</evidence>
<comment type="similarity">
    <text evidence="1">Belongs to the antibiotic N-acetyltransferase family.</text>
</comment>
<dbReference type="PANTHER" id="PTHR11104">
    <property type="entry name" value="AMINOGLYCOSIDE N3-ACETYLTRANSFERASE"/>
    <property type="match status" value="1"/>
</dbReference>
<keyword evidence="3" id="KW-0012">Acyltransferase</keyword>
<evidence type="ECO:0000313" key="5">
    <source>
        <dbReference type="Proteomes" id="UP001596406"/>
    </source>
</evidence>
<gene>
    <name evidence="4" type="ORF">ACFQHK_04175</name>
</gene>
<dbReference type="Proteomes" id="UP001596406">
    <property type="component" value="Unassembled WGS sequence"/>
</dbReference>
<evidence type="ECO:0000256" key="3">
    <source>
        <dbReference type="ARBA" id="ARBA00023315"/>
    </source>
</evidence>
<comment type="caution">
    <text evidence="4">The sequence shown here is derived from an EMBL/GenBank/DDBJ whole genome shotgun (WGS) entry which is preliminary data.</text>
</comment>
<name>A0ABD5U5T3_9EURY</name>
<dbReference type="AlphaFoldDB" id="A0ABD5U5T3"/>
<keyword evidence="2" id="KW-0808">Transferase</keyword>
<sequence length="268" mass="28829">MDERDAVDAVDEPVTTTSLLDDLRALGVEAGDTLLVHSSLGSLGWVCGGAPAVVDALRAAVTEDGTLVVPTHSTQNSDPTDWSDPPVPEGWVERIRETMPPYRPAVTPTRGMGAIPECVRDYPDVRRSDHPSLSFAAWGADAEFVVGDHGLDDALGEPSPLARVYDLAGDVLLLGVGHDANTSLHLAEYRADLPTERVTEGAATLVDGERRWVEYDDIEQDTGDFPDLGRAFEREVGLADGRVGTATAKLASQPRLVDFAVDWFEANR</sequence>
<dbReference type="RefSeq" id="WP_304447399.1">
    <property type="nucleotide sequence ID" value="NZ_JARRAH010000001.1"/>
</dbReference>
<dbReference type="InterPro" id="IPR028345">
    <property type="entry name" value="Antibiotic_NAT-like"/>
</dbReference>
<dbReference type="SUPFAM" id="SSF110710">
    <property type="entry name" value="TTHA0583/YokD-like"/>
    <property type="match status" value="1"/>
</dbReference>
<accession>A0ABD5U5T3</accession>
<dbReference type="EMBL" id="JBHSXM010000001">
    <property type="protein sequence ID" value="MFC6835703.1"/>
    <property type="molecule type" value="Genomic_DNA"/>
</dbReference>
<reference evidence="4 5" key="1">
    <citation type="journal article" date="2019" name="Int. J. Syst. Evol. Microbiol.">
        <title>The Global Catalogue of Microorganisms (GCM) 10K type strain sequencing project: providing services to taxonomists for standard genome sequencing and annotation.</title>
        <authorList>
            <consortium name="The Broad Institute Genomics Platform"/>
            <consortium name="The Broad Institute Genome Sequencing Center for Infectious Disease"/>
            <person name="Wu L."/>
            <person name="Ma J."/>
        </authorList>
    </citation>
    <scope>NUCLEOTIDE SEQUENCE [LARGE SCALE GENOMIC DNA]</scope>
    <source>
        <strain evidence="4 5">PSRA2</strain>
    </source>
</reference>
<dbReference type="InterPro" id="IPR003679">
    <property type="entry name" value="Amioglycoside_AcTrfase"/>
</dbReference>
<keyword evidence="5" id="KW-1185">Reference proteome</keyword>